<dbReference type="EMBL" id="JBHTBD010000007">
    <property type="protein sequence ID" value="MFC7296079.1"/>
    <property type="molecule type" value="Genomic_DNA"/>
</dbReference>
<organism evidence="1 2">
    <name type="scientific">Marinobacter aromaticivorans</name>
    <dbReference type="NCBI Taxonomy" id="1494078"/>
    <lineage>
        <taxon>Bacteria</taxon>
        <taxon>Pseudomonadati</taxon>
        <taxon>Pseudomonadota</taxon>
        <taxon>Gammaproteobacteria</taxon>
        <taxon>Pseudomonadales</taxon>
        <taxon>Marinobacteraceae</taxon>
        <taxon>Marinobacter</taxon>
    </lineage>
</organism>
<evidence type="ECO:0000313" key="2">
    <source>
        <dbReference type="Proteomes" id="UP001596506"/>
    </source>
</evidence>
<sequence length="122" mass="14003">MTHYQKRLKAREAAREYMAGAKLRRDSEQLADKVLAAKFGCNEVTIKRVKNRLPVGVLDEDDQKLIRLCAREKAELDQKIIRLTKAALSRQYQVSQEAINIELDLMGFKSSRVKRKKKATTA</sequence>
<reference evidence="2" key="1">
    <citation type="journal article" date="2019" name="Int. J. Syst. Evol. Microbiol.">
        <title>The Global Catalogue of Microorganisms (GCM) 10K type strain sequencing project: providing services to taxonomists for standard genome sequencing and annotation.</title>
        <authorList>
            <consortium name="The Broad Institute Genomics Platform"/>
            <consortium name="The Broad Institute Genome Sequencing Center for Infectious Disease"/>
            <person name="Wu L."/>
            <person name="Ma J."/>
        </authorList>
    </citation>
    <scope>NUCLEOTIDE SEQUENCE [LARGE SCALE GENOMIC DNA]</scope>
    <source>
        <strain evidence="2">CCUG 60559</strain>
    </source>
</reference>
<accession>A0ABW2IYV4</accession>
<gene>
    <name evidence="1" type="ORF">ACFQQA_15255</name>
</gene>
<dbReference type="RefSeq" id="WP_100689428.1">
    <property type="nucleotide sequence ID" value="NZ_JBHTBD010000007.1"/>
</dbReference>
<name>A0ABW2IYV4_9GAMM</name>
<proteinExistence type="predicted"/>
<evidence type="ECO:0008006" key="3">
    <source>
        <dbReference type="Google" id="ProtNLM"/>
    </source>
</evidence>
<evidence type="ECO:0000313" key="1">
    <source>
        <dbReference type="EMBL" id="MFC7296079.1"/>
    </source>
</evidence>
<dbReference type="Proteomes" id="UP001596506">
    <property type="component" value="Unassembled WGS sequence"/>
</dbReference>
<keyword evidence="2" id="KW-1185">Reference proteome</keyword>
<protein>
    <recommendedName>
        <fullName evidence="3">Transposase</fullName>
    </recommendedName>
</protein>
<comment type="caution">
    <text evidence="1">The sequence shown here is derived from an EMBL/GenBank/DDBJ whole genome shotgun (WGS) entry which is preliminary data.</text>
</comment>